<evidence type="ECO:0000313" key="2">
    <source>
        <dbReference type="EMBL" id="GGU99526.1"/>
    </source>
</evidence>
<comment type="caution">
    <text evidence="2">The sequence shown here is derived from an EMBL/GenBank/DDBJ whole genome shotgun (WGS) entry which is preliminary data.</text>
</comment>
<reference evidence="3" key="1">
    <citation type="journal article" date="2019" name="Int. J. Syst. Evol. Microbiol.">
        <title>The Global Catalogue of Microorganisms (GCM) 10K type strain sequencing project: providing services to taxonomists for standard genome sequencing and annotation.</title>
        <authorList>
            <consortium name="The Broad Institute Genomics Platform"/>
            <consortium name="The Broad Institute Genome Sequencing Center for Infectious Disease"/>
            <person name="Wu L."/>
            <person name="Ma J."/>
        </authorList>
    </citation>
    <scope>NUCLEOTIDE SEQUENCE [LARGE SCALE GENOMIC DNA]</scope>
    <source>
        <strain evidence="3">JCM 3399</strain>
    </source>
</reference>
<evidence type="ECO:0000313" key="3">
    <source>
        <dbReference type="Proteomes" id="UP000654471"/>
    </source>
</evidence>
<sequence length="107" mass="11330">MIRELSRVRIRCNWWQLAALGTSIQRLAVEMALDVGGSRWVAAMGKRPLTTFADAEGTGGPLKGRLLADRPDVVHVAAVLARSADLAEAEGAGPREPRSPARAGGNS</sequence>
<dbReference type="EMBL" id="BMRP01000063">
    <property type="protein sequence ID" value="GGU99526.1"/>
    <property type="molecule type" value="Genomic_DNA"/>
</dbReference>
<evidence type="ECO:0008006" key="4">
    <source>
        <dbReference type="Google" id="ProtNLM"/>
    </source>
</evidence>
<gene>
    <name evidence="2" type="ORF">GCM10010211_78580</name>
</gene>
<evidence type="ECO:0000256" key="1">
    <source>
        <dbReference type="SAM" id="MobiDB-lite"/>
    </source>
</evidence>
<keyword evidence="3" id="KW-1185">Reference proteome</keyword>
<organism evidence="2 3">
    <name type="scientific">Streptomyces albospinus</name>
    <dbReference type="NCBI Taxonomy" id="285515"/>
    <lineage>
        <taxon>Bacteria</taxon>
        <taxon>Bacillati</taxon>
        <taxon>Actinomycetota</taxon>
        <taxon>Actinomycetes</taxon>
        <taxon>Kitasatosporales</taxon>
        <taxon>Streptomycetaceae</taxon>
        <taxon>Streptomyces</taxon>
    </lineage>
</organism>
<protein>
    <recommendedName>
        <fullName evidence="4">Transposase</fullName>
    </recommendedName>
</protein>
<feature type="region of interest" description="Disordered" evidence="1">
    <location>
        <begin position="86"/>
        <end position="107"/>
    </location>
</feature>
<accession>A0ABQ2VMS0</accession>
<proteinExistence type="predicted"/>
<dbReference type="Proteomes" id="UP000654471">
    <property type="component" value="Unassembled WGS sequence"/>
</dbReference>
<name>A0ABQ2VMS0_9ACTN</name>